<evidence type="ECO:0000313" key="2">
    <source>
        <dbReference type="Proteomes" id="UP000262621"/>
    </source>
</evidence>
<evidence type="ECO:0000313" key="1">
    <source>
        <dbReference type="EMBL" id="RFS43389.1"/>
    </source>
</evidence>
<proteinExistence type="predicted"/>
<organism evidence="1 2">
    <name type="scientific">Micromonospora craniellae</name>
    <dbReference type="NCBI Taxonomy" id="2294034"/>
    <lineage>
        <taxon>Bacteria</taxon>
        <taxon>Bacillati</taxon>
        <taxon>Actinomycetota</taxon>
        <taxon>Actinomycetes</taxon>
        <taxon>Micromonosporales</taxon>
        <taxon>Micromonosporaceae</taxon>
        <taxon>Micromonospora</taxon>
    </lineage>
</organism>
<protein>
    <submittedName>
        <fullName evidence="1">Uncharacterized protein</fullName>
    </submittedName>
</protein>
<name>A0A372FSA5_9ACTN</name>
<reference evidence="1 2" key="1">
    <citation type="submission" date="2018-08" db="EMBL/GenBank/DDBJ databases">
        <title>Verrucosispora craniellae sp. nov., isolated from a marine sponge in the South China Sea.</title>
        <authorList>
            <person name="Li L."/>
            <person name="Lin H.W."/>
        </authorList>
    </citation>
    <scope>NUCLEOTIDE SEQUENCE [LARGE SCALE GENOMIC DNA]</scope>
    <source>
        <strain evidence="1 2">LHW63014</strain>
    </source>
</reference>
<accession>A0A372FSA5</accession>
<dbReference type="Proteomes" id="UP000262621">
    <property type="component" value="Unassembled WGS sequence"/>
</dbReference>
<keyword evidence="2" id="KW-1185">Reference proteome</keyword>
<sequence>MSRQDLADAVNAYTYKHMGRRVAVDARYVGKLERGEHRWPFEPNRTALRQVLGKATNAELGFFVIQGHGRDPELHSAPPAEAPPVFADAPGVAAAGYESGEQGGGVVAPDGVPTARVTLTVEATQVRIVHDDDQAGRVVIMAGPVELRIEPSVIAEVGTDTACRA</sequence>
<dbReference type="RefSeq" id="WP_117230983.1">
    <property type="nucleotide sequence ID" value="NZ_CP061725.1"/>
</dbReference>
<comment type="caution">
    <text evidence="1">The sequence shown here is derived from an EMBL/GenBank/DDBJ whole genome shotgun (WGS) entry which is preliminary data.</text>
</comment>
<dbReference type="EMBL" id="QVFU01000063">
    <property type="protein sequence ID" value="RFS43389.1"/>
    <property type="molecule type" value="Genomic_DNA"/>
</dbReference>
<dbReference type="OrthoDB" id="4498779at2"/>
<dbReference type="AlphaFoldDB" id="A0A372FSA5"/>
<gene>
    <name evidence="1" type="ORF">D0Q02_28140</name>
</gene>